<dbReference type="Proteomes" id="UP000831479">
    <property type="component" value="Segment"/>
</dbReference>
<dbReference type="InterPro" id="IPR007827">
    <property type="entry name" value="DUF705"/>
</dbReference>
<dbReference type="EMBL" id="MH923363">
    <property type="protein sequence ID" value="QBQ01630.1"/>
    <property type="molecule type" value="Genomic_DNA"/>
</dbReference>
<dbReference type="Gene3D" id="3.40.50.1000">
    <property type="entry name" value="HAD superfamily/HAD-like"/>
    <property type="match status" value="1"/>
</dbReference>
<dbReference type="InterPro" id="IPR010033">
    <property type="entry name" value="HAD_SF_ppase_IIIC"/>
</dbReference>
<dbReference type="NCBIfam" id="TIGR01681">
    <property type="entry name" value="HAD-SF-IIIC"/>
    <property type="match status" value="1"/>
</dbReference>
<dbReference type="SUPFAM" id="SSF56784">
    <property type="entry name" value="HAD-like"/>
    <property type="match status" value="1"/>
</dbReference>
<dbReference type="InterPro" id="IPR036412">
    <property type="entry name" value="HAD-like_sf"/>
</dbReference>
<organism evidence="1 2">
    <name type="scientific">Hyphantria cunea granulovirus</name>
    <dbReference type="NCBI Taxonomy" id="307448"/>
    <lineage>
        <taxon>Viruses</taxon>
        <taxon>Viruses incertae sedis</taxon>
        <taxon>Naldaviricetes</taxon>
        <taxon>Lefavirales</taxon>
        <taxon>Baculoviridae</taxon>
        <taxon>Betabaculovirus</taxon>
        <taxon>Betabaculovirus hycuneae</taxon>
    </lineage>
</organism>
<accession>A0AAF1D290</accession>
<keyword evidence="2" id="KW-1185">Reference proteome</keyword>
<evidence type="ECO:0000313" key="1">
    <source>
        <dbReference type="EMBL" id="QBQ01630.1"/>
    </source>
</evidence>
<name>A0AAF1D290_9BBAC</name>
<proteinExistence type="predicted"/>
<gene>
    <name evidence="1" type="ORF">HycuGV_00077</name>
</gene>
<evidence type="ECO:0000313" key="2">
    <source>
        <dbReference type="Proteomes" id="UP000831479"/>
    </source>
</evidence>
<sequence>MVPNSHLIRIEFIVIKGSYLSVYNPKFKLYTMYSEDNTKEFRRNFQSFFNLPYLGLFFTIYSKPAAYKLLNEWLVYDVSKLTDIVYDSFDLPHVVVFDMDSTLITEEEEVSIRDPAVYESLEILQNKNCVLCLWSYGDKEHVIDSLQKLNLKNYFTVILAEGNNSGEYFTTEGIDYKYDVFYQSTPFYLNIESERVPKSPRVVLWYLTELGINFIKSITLVDDLRDNDYNYDHFVHVTRCETPTYDWLRWHKEIISFINDYDKIYNQLY</sequence>
<dbReference type="NCBIfam" id="TIGR01684">
    <property type="entry name" value="viral_ppase"/>
    <property type="match status" value="1"/>
</dbReference>
<dbReference type="Pfam" id="PF05152">
    <property type="entry name" value="DUF705"/>
    <property type="match status" value="1"/>
</dbReference>
<protein>
    <submittedName>
        <fullName evidence="1">38K protein</fullName>
    </submittedName>
</protein>
<dbReference type="InterPro" id="IPR023214">
    <property type="entry name" value="HAD_sf"/>
</dbReference>
<reference evidence="1" key="1">
    <citation type="journal article" date="2019" name="Genomics">
        <title>Genome sequence analysis and organization of the Hyphantria cunea granulovirus (HycuGV-Hc1) from Turkey.</title>
        <authorList>
            <person name="Gencer D."/>
            <person name="Bayramoglu Z."/>
            <person name="Nalcacioglu R."/>
            <person name="Demirbag Z."/>
            <person name="Demir I."/>
        </authorList>
    </citation>
    <scope>NUCLEOTIDE SEQUENCE</scope>
    <source>
        <strain evidence="1">Hc1</strain>
    </source>
</reference>